<dbReference type="InterPro" id="IPR035952">
    <property type="entry name" value="Rhomboid-like_sf"/>
</dbReference>
<dbReference type="EMBL" id="JBHTBX010000007">
    <property type="protein sequence ID" value="MFC7435242.1"/>
    <property type="molecule type" value="Genomic_DNA"/>
</dbReference>
<evidence type="ECO:0000256" key="4">
    <source>
        <dbReference type="ARBA" id="ARBA00023136"/>
    </source>
</evidence>
<dbReference type="Proteomes" id="UP001596495">
    <property type="component" value="Unassembled WGS sequence"/>
</dbReference>
<comment type="subcellular location">
    <subcellularLocation>
        <location evidence="1">Membrane</location>
        <topology evidence="1">Multi-pass membrane protein</topology>
    </subcellularLocation>
</comment>
<feature type="transmembrane region" description="Helical" evidence="5">
    <location>
        <begin position="106"/>
        <end position="126"/>
    </location>
</feature>
<dbReference type="SUPFAM" id="SSF144091">
    <property type="entry name" value="Rhomboid-like"/>
    <property type="match status" value="1"/>
</dbReference>
<evidence type="ECO:0000313" key="8">
    <source>
        <dbReference type="Proteomes" id="UP001596495"/>
    </source>
</evidence>
<reference evidence="8" key="1">
    <citation type="journal article" date="2019" name="Int. J. Syst. Evol. Microbiol.">
        <title>The Global Catalogue of Microorganisms (GCM) 10K type strain sequencing project: providing services to taxonomists for standard genome sequencing and annotation.</title>
        <authorList>
            <consortium name="The Broad Institute Genomics Platform"/>
            <consortium name="The Broad Institute Genome Sequencing Center for Infectious Disease"/>
            <person name="Wu L."/>
            <person name="Ma J."/>
        </authorList>
    </citation>
    <scope>NUCLEOTIDE SEQUENCE [LARGE SCALE GENOMIC DNA]</scope>
    <source>
        <strain evidence="8">CCUG 54518</strain>
    </source>
</reference>
<dbReference type="GO" id="GO:0006508">
    <property type="term" value="P:proteolysis"/>
    <property type="evidence" value="ECO:0007669"/>
    <property type="project" value="UniProtKB-KW"/>
</dbReference>
<dbReference type="Gene3D" id="1.20.1540.10">
    <property type="entry name" value="Rhomboid-like"/>
    <property type="match status" value="1"/>
</dbReference>
<name>A0ABW2RAY0_9BURK</name>
<sequence>MKGTRTWLLVCALHGVASMLLWWAGESALATLTWQSDHWQAQPWTLWTSAWVHRNTPHLIVNQVALGVITGLAWVLRPSRLATLAWLLAWPLAQVTLLLWPQIGHAVGMSGLLHAAATVMAVELLLKRVPVEKARRWGLMLAAGLAVKLLVAQAWHQPVAWDNSNEISVVLAADLTGVIWALVLSLGLIAARRAWSVRSARG</sequence>
<feature type="transmembrane region" description="Helical" evidence="5">
    <location>
        <begin position="83"/>
        <end position="100"/>
    </location>
</feature>
<evidence type="ECO:0000256" key="1">
    <source>
        <dbReference type="ARBA" id="ARBA00004141"/>
    </source>
</evidence>
<keyword evidence="8" id="KW-1185">Reference proteome</keyword>
<organism evidence="7 8">
    <name type="scientific">Hydrogenophaga bisanensis</name>
    <dbReference type="NCBI Taxonomy" id="439611"/>
    <lineage>
        <taxon>Bacteria</taxon>
        <taxon>Pseudomonadati</taxon>
        <taxon>Pseudomonadota</taxon>
        <taxon>Betaproteobacteria</taxon>
        <taxon>Burkholderiales</taxon>
        <taxon>Comamonadaceae</taxon>
        <taxon>Hydrogenophaga</taxon>
    </lineage>
</organism>
<feature type="domain" description="Peptidase S54 rhomboid" evidence="6">
    <location>
        <begin position="41"/>
        <end position="188"/>
    </location>
</feature>
<feature type="transmembrane region" description="Helical" evidence="5">
    <location>
        <begin position="59"/>
        <end position="76"/>
    </location>
</feature>
<dbReference type="RefSeq" id="WP_382257619.1">
    <property type="nucleotide sequence ID" value="NZ_JBHTBX010000007.1"/>
</dbReference>
<keyword evidence="2 5" id="KW-0812">Transmembrane</keyword>
<feature type="transmembrane region" description="Helical" evidence="5">
    <location>
        <begin position="138"/>
        <end position="155"/>
    </location>
</feature>
<evidence type="ECO:0000256" key="5">
    <source>
        <dbReference type="SAM" id="Phobius"/>
    </source>
</evidence>
<dbReference type="EC" id="3.4.21.105" evidence="7"/>
<feature type="transmembrane region" description="Helical" evidence="5">
    <location>
        <begin position="167"/>
        <end position="191"/>
    </location>
</feature>
<proteinExistence type="predicted"/>
<evidence type="ECO:0000259" key="6">
    <source>
        <dbReference type="Pfam" id="PF01694"/>
    </source>
</evidence>
<accession>A0ABW2RAY0</accession>
<evidence type="ECO:0000256" key="2">
    <source>
        <dbReference type="ARBA" id="ARBA00022692"/>
    </source>
</evidence>
<evidence type="ECO:0000256" key="3">
    <source>
        <dbReference type="ARBA" id="ARBA00022989"/>
    </source>
</evidence>
<dbReference type="GO" id="GO:0008233">
    <property type="term" value="F:peptidase activity"/>
    <property type="evidence" value="ECO:0007669"/>
    <property type="project" value="UniProtKB-KW"/>
</dbReference>
<gene>
    <name evidence="7" type="ORF">ACFQNJ_12065</name>
</gene>
<protein>
    <submittedName>
        <fullName evidence="7">Rhomboid family intramembrane serine protease</fullName>
        <ecNumber evidence="7">3.4.21.105</ecNumber>
    </submittedName>
</protein>
<keyword evidence="4 5" id="KW-0472">Membrane</keyword>
<dbReference type="Pfam" id="PF01694">
    <property type="entry name" value="Rhomboid"/>
    <property type="match status" value="1"/>
</dbReference>
<keyword evidence="7" id="KW-0378">Hydrolase</keyword>
<keyword evidence="3 5" id="KW-1133">Transmembrane helix</keyword>
<dbReference type="InterPro" id="IPR022764">
    <property type="entry name" value="Peptidase_S54_rhomboid_dom"/>
</dbReference>
<feature type="transmembrane region" description="Helical" evidence="5">
    <location>
        <begin position="7"/>
        <end position="25"/>
    </location>
</feature>
<comment type="caution">
    <text evidence="7">The sequence shown here is derived from an EMBL/GenBank/DDBJ whole genome shotgun (WGS) entry which is preliminary data.</text>
</comment>
<keyword evidence="7" id="KW-0645">Protease</keyword>
<evidence type="ECO:0000313" key="7">
    <source>
        <dbReference type="EMBL" id="MFC7435242.1"/>
    </source>
</evidence>